<organism evidence="1 2">
    <name type="scientific">Xaviernesmea oryzae</name>
    <dbReference type="NCBI Taxonomy" id="464029"/>
    <lineage>
        <taxon>Bacteria</taxon>
        <taxon>Pseudomonadati</taxon>
        <taxon>Pseudomonadota</taxon>
        <taxon>Alphaproteobacteria</taxon>
        <taxon>Hyphomicrobiales</taxon>
        <taxon>Rhizobiaceae</taxon>
        <taxon>Rhizobium/Agrobacterium group</taxon>
        <taxon>Xaviernesmea</taxon>
    </lineage>
</organism>
<accession>A0A1Q9AY32</accession>
<comment type="caution">
    <text evidence="1">The sequence shown here is derived from an EMBL/GenBank/DDBJ whole genome shotgun (WGS) entry which is preliminary data.</text>
</comment>
<keyword evidence="2" id="KW-1185">Reference proteome</keyword>
<dbReference type="AlphaFoldDB" id="A0A1Q9AY32"/>
<evidence type="ECO:0000313" key="1">
    <source>
        <dbReference type="EMBL" id="OLP60335.1"/>
    </source>
</evidence>
<name>A0A1Q9AY32_9HYPH</name>
<protein>
    <submittedName>
        <fullName evidence="1">Uncharacterized protein</fullName>
    </submittedName>
</protein>
<sequence length="181" mass="19836">MPASLLANVNRLQTAAETVSARSRRLWVRALSDRDLTEHLLSTAQHQLRLVPCAPDPVVPALTAIEAIVNLPPDDNWRRDAAGVLPSICDNLQDAIPRLSQAVSRWLAPDFVAFSMATTAALLMGGEPFLRQDHLLQALLLRSELCAVTLRRSIAARGNLALYATQVRRAWAAEPANHPLQ</sequence>
<dbReference type="EMBL" id="MKIP01000037">
    <property type="protein sequence ID" value="OLP60335.1"/>
    <property type="molecule type" value="Genomic_DNA"/>
</dbReference>
<dbReference type="Proteomes" id="UP000186364">
    <property type="component" value="Unassembled WGS sequence"/>
</dbReference>
<gene>
    <name evidence="1" type="ORF">BJF93_15370</name>
</gene>
<proteinExistence type="predicted"/>
<reference evidence="1 2" key="1">
    <citation type="submission" date="2016-09" db="EMBL/GenBank/DDBJ databases">
        <title>Rhizobium sp. nov., a novel species isolated from the rice rhizosphere.</title>
        <authorList>
            <person name="Zhao J."/>
            <person name="Zhang X."/>
        </authorList>
    </citation>
    <scope>NUCLEOTIDE SEQUENCE [LARGE SCALE GENOMIC DNA]</scope>
    <source>
        <strain evidence="1 2">1.7048</strain>
    </source>
</reference>
<evidence type="ECO:0000313" key="2">
    <source>
        <dbReference type="Proteomes" id="UP000186364"/>
    </source>
</evidence>